<evidence type="ECO:0000256" key="4">
    <source>
        <dbReference type="ARBA" id="ARBA00022927"/>
    </source>
</evidence>
<name>A0A0A1ZSL1_PROMR</name>
<protein>
    <recommendedName>
        <fullName evidence="9">Sec-independent protein translocase protein TatA</fullName>
    </recommendedName>
</protein>
<keyword evidence="5 9" id="KW-1133">Transmembrane helix</keyword>
<dbReference type="HAMAP" id="MF_00236">
    <property type="entry name" value="TatA_E"/>
    <property type="match status" value="1"/>
</dbReference>
<evidence type="ECO:0000313" key="11">
    <source>
        <dbReference type="EMBL" id="KGF91259.1"/>
    </source>
</evidence>
<comment type="caution">
    <text evidence="11">The sequence shown here is derived from an EMBL/GenBank/DDBJ whole genome shotgun (WGS) entry which is preliminary data.</text>
</comment>
<keyword evidence="9" id="KW-1003">Cell membrane</keyword>
<dbReference type="OrthoDB" id="9800908at2"/>
<dbReference type="InterPro" id="IPR006312">
    <property type="entry name" value="TatA/E"/>
</dbReference>
<dbReference type="AlphaFoldDB" id="A0A0A1ZSL1"/>
<keyword evidence="7 9" id="KW-0472">Membrane</keyword>
<dbReference type="PRINTS" id="PR01506">
    <property type="entry name" value="TATBPROTEIN"/>
</dbReference>
<dbReference type="GO" id="GO:0008320">
    <property type="term" value="F:protein transmembrane transporter activity"/>
    <property type="evidence" value="ECO:0007669"/>
    <property type="project" value="UniProtKB-UniRule"/>
</dbReference>
<feature type="transmembrane region" description="Helical" evidence="9">
    <location>
        <begin position="6"/>
        <end position="23"/>
    </location>
</feature>
<evidence type="ECO:0000256" key="9">
    <source>
        <dbReference type="HAMAP-Rule" id="MF_00236"/>
    </source>
</evidence>
<dbReference type="GO" id="GO:0033281">
    <property type="term" value="C:TAT protein transport complex"/>
    <property type="evidence" value="ECO:0007669"/>
    <property type="project" value="UniProtKB-UniRule"/>
</dbReference>
<keyword evidence="6 9" id="KW-0811">Translocation</keyword>
<comment type="function">
    <text evidence="8">Part of the twin-arginine translocation (Tat) system that transports large folded proteins containing a characteristic twin-arginine motif in their signal peptide across the thylakoid membrane. Involved in delta pH-dependent protein transport required for chloroplast development, especially thylakoid membrane formation. TATC and TATB mediate precursor recognition, whereas TATA facilitates translocation.</text>
</comment>
<keyword evidence="2 9" id="KW-0813">Transport</keyword>
<feature type="compositionally biased region" description="Basic and acidic residues" evidence="10">
    <location>
        <begin position="76"/>
        <end position="85"/>
    </location>
</feature>
<dbReference type="Gene3D" id="1.20.5.3310">
    <property type="match status" value="1"/>
</dbReference>
<evidence type="ECO:0000256" key="3">
    <source>
        <dbReference type="ARBA" id="ARBA00022692"/>
    </source>
</evidence>
<dbReference type="NCBIfam" id="TIGR01411">
    <property type="entry name" value="tatAE"/>
    <property type="match status" value="1"/>
</dbReference>
<evidence type="ECO:0000256" key="10">
    <source>
        <dbReference type="SAM" id="MobiDB-lite"/>
    </source>
</evidence>
<comment type="similarity">
    <text evidence="9">Belongs to the TatA/E family.</text>
</comment>
<keyword evidence="4 9" id="KW-0653">Protein transport</keyword>
<dbReference type="RefSeq" id="WP_032514028.1">
    <property type="nucleotide sequence ID" value="NZ_JNAJ01000014.1"/>
</dbReference>
<proteinExistence type="inferred from homology"/>
<dbReference type="EMBL" id="JNAJ01000014">
    <property type="protein sequence ID" value="KGF91259.1"/>
    <property type="molecule type" value="Genomic_DNA"/>
</dbReference>
<dbReference type="NCBIfam" id="NF011430">
    <property type="entry name" value="PRK14861.1"/>
    <property type="match status" value="1"/>
</dbReference>
<feature type="region of interest" description="Disordered" evidence="10">
    <location>
        <begin position="55"/>
        <end position="96"/>
    </location>
</feature>
<evidence type="ECO:0000256" key="1">
    <source>
        <dbReference type="ARBA" id="ARBA00004167"/>
    </source>
</evidence>
<evidence type="ECO:0000256" key="6">
    <source>
        <dbReference type="ARBA" id="ARBA00023010"/>
    </source>
</evidence>
<evidence type="ECO:0000256" key="5">
    <source>
        <dbReference type="ARBA" id="ARBA00022989"/>
    </source>
</evidence>
<organism evidence="11 12">
    <name type="scientific">Prochlorococcus marinus str. MIT 9116</name>
    <dbReference type="NCBI Taxonomy" id="167544"/>
    <lineage>
        <taxon>Bacteria</taxon>
        <taxon>Bacillati</taxon>
        <taxon>Cyanobacteriota</taxon>
        <taxon>Cyanophyceae</taxon>
        <taxon>Synechococcales</taxon>
        <taxon>Prochlorococcaceae</taxon>
        <taxon>Prochlorococcus</taxon>
    </lineage>
</organism>
<dbReference type="InterPro" id="IPR003369">
    <property type="entry name" value="TatA/B/E"/>
</dbReference>
<dbReference type="Pfam" id="PF02416">
    <property type="entry name" value="TatA_B_E"/>
    <property type="match status" value="1"/>
</dbReference>
<keyword evidence="3 9" id="KW-0812">Transmembrane</keyword>
<evidence type="ECO:0000256" key="8">
    <source>
        <dbReference type="ARBA" id="ARBA00025340"/>
    </source>
</evidence>
<dbReference type="GO" id="GO:0006886">
    <property type="term" value="P:intracellular protein transport"/>
    <property type="evidence" value="ECO:0007669"/>
    <property type="project" value="UniProtKB-ARBA"/>
</dbReference>
<sequence length="96" mass="10844">MNIFGVGLPEVTVILILALLIFGPKKLPELGKQLGKTLRSLKKASNEFQNEIDQVINEEDKEGYPKSIESNQKNEINQEKLDSENKNFSNKKNSNN</sequence>
<dbReference type="Proteomes" id="UP000030491">
    <property type="component" value="Unassembled WGS sequence"/>
</dbReference>
<gene>
    <name evidence="9" type="primary">tatA</name>
    <name evidence="11" type="ORF">EU93_1199</name>
</gene>
<comment type="function">
    <text evidence="9">Part of the twin-arginine translocation (Tat) system that transports large folded proteins containing a characteristic twin-arginine motif in their signal peptide across membranes. TatA could form the protein-conducting channel of the Tat system.</text>
</comment>
<dbReference type="PANTHER" id="PTHR33162">
    <property type="entry name" value="SEC-INDEPENDENT PROTEIN TRANSLOCASE PROTEIN TATA, CHLOROPLASTIC"/>
    <property type="match status" value="1"/>
</dbReference>
<comment type="subcellular location">
    <subcellularLocation>
        <location evidence="9">Cell membrane</location>
        <topology evidence="9">Single-pass membrane protein</topology>
    </subcellularLocation>
    <subcellularLocation>
        <location evidence="1">Membrane</location>
        <topology evidence="1">Single-pass membrane protein</topology>
    </subcellularLocation>
</comment>
<evidence type="ECO:0000313" key="12">
    <source>
        <dbReference type="Proteomes" id="UP000030491"/>
    </source>
</evidence>
<dbReference type="GO" id="GO:0043953">
    <property type="term" value="P:protein transport by the Tat complex"/>
    <property type="evidence" value="ECO:0007669"/>
    <property type="project" value="UniProtKB-UniRule"/>
</dbReference>
<evidence type="ECO:0000256" key="7">
    <source>
        <dbReference type="ARBA" id="ARBA00023136"/>
    </source>
</evidence>
<reference evidence="12" key="1">
    <citation type="journal article" date="2014" name="Sci. Data">
        <title>Genomes of diverse isolates of the marine cyanobacterium Prochlorococcus.</title>
        <authorList>
            <person name="Biller S."/>
            <person name="Berube P."/>
            <person name="Thompson J."/>
            <person name="Kelly L."/>
            <person name="Roggensack S."/>
            <person name="Awad L."/>
            <person name="Roache-Johnson K."/>
            <person name="Ding H."/>
            <person name="Giovannoni S.J."/>
            <person name="Moore L.R."/>
            <person name="Chisholm S.W."/>
        </authorList>
    </citation>
    <scope>NUCLEOTIDE SEQUENCE [LARGE SCALE GENOMIC DNA]</scope>
</reference>
<feature type="compositionally biased region" description="Low complexity" evidence="10">
    <location>
        <begin position="86"/>
        <end position="96"/>
    </location>
</feature>
<accession>A0A0A1ZSL1</accession>
<dbReference type="PANTHER" id="PTHR33162:SF1">
    <property type="entry name" value="SEC-INDEPENDENT PROTEIN TRANSLOCASE PROTEIN TATA, CHLOROPLASTIC"/>
    <property type="match status" value="1"/>
</dbReference>
<comment type="subunit">
    <text evidence="9">Forms a complex with TatC.</text>
</comment>
<evidence type="ECO:0000256" key="2">
    <source>
        <dbReference type="ARBA" id="ARBA00022448"/>
    </source>
</evidence>
<dbReference type="NCBIfam" id="NF011429">
    <property type="entry name" value="PRK14857.1"/>
    <property type="match status" value="1"/>
</dbReference>